<evidence type="ECO:0000313" key="2">
    <source>
        <dbReference type="Proteomes" id="UP000515489"/>
    </source>
</evidence>
<dbReference type="RefSeq" id="WP_185888525.1">
    <property type="nucleotide sequence ID" value="NZ_CP060202.1"/>
</dbReference>
<dbReference type="EMBL" id="CP060202">
    <property type="protein sequence ID" value="QNH62619.1"/>
    <property type="molecule type" value="Genomic_DNA"/>
</dbReference>
<evidence type="ECO:0000313" key="1">
    <source>
        <dbReference type="EMBL" id="QNH62619.1"/>
    </source>
</evidence>
<accession>A0A7G7W8C6</accession>
<protein>
    <submittedName>
        <fullName evidence="1">YdeI/OmpD-associated family protein</fullName>
    </submittedName>
</protein>
<dbReference type="AlphaFoldDB" id="A0A7G7W8C6"/>
<dbReference type="Pfam" id="PF13376">
    <property type="entry name" value="OmdA"/>
    <property type="match status" value="1"/>
</dbReference>
<organism evidence="1 2">
    <name type="scientific">Hymenobacter sediminicola</name>
    <dbReference type="NCBI Taxonomy" id="2761579"/>
    <lineage>
        <taxon>Bacteria</taxon>
        <taxon>Pseudomonadati</taxon>
        <taxon>Bacteroidota</taxon>
        <taxon>Cytophagia</taxon>
        <taxon>Cytophagales</taxon>
        <taxon>Hymenobacteraceae</taxon>
        <taxon>Hymenobacter</taxon>
    </lineage>
</organism>
<dbReference type="Proteomes" id="UP000515489">
    <property type="component" value="Chromosome"/>
</dbReference>
<name>A0A7G7W8C6_9BACT</name>
<reference evidence="1 2" key="1">
    <citation type="submission" date="2020-08" db="EMBL/GenBank/DDBJ databases">
        <title>Hymenobacter sp. S2-20-2 genome sequencing.</title>
        <authorList>
            <person name="Jin L."/>
        </authorList>
    </citation>
    <scope>NUCLEOTIDE SEQUENCE [LARGE SCALE GENOMIC DNA]</scope>
    <source>
        <strain evidence="1 2">S2-20-2</strain>
    </source>
</reference>
<gene>
    <name evidence="1" type="ORF">H4317_01985</name>
</gene>
<keyword evidence="2" id="KW-1185">Reference proteome</keyword>
<proteinExistence type="predicted"/>
<sequence length="195" mass="21636">MSRTDTYAQAQPASRAEWRHWLAEHHASSPGVWLVYFKKASGQPSVSYAEAVEEALCFGWIDSHPRKLDADRTQLLFTPRKPRSGWSRVNKERLERLEATGQLMPAGLAAIARAKQNGAWESLDAAEAGIVPDDLAAALATDAQAARHFAAFSPSARKMILTWVLGAKQPETRARRIAETVRMAALNKRANFDRD</sequence>
<dbReference type="KEGG" id="hsk:H4317_01985"/>